<dbReference type="Proteomes" id="UP000375525">
    <property type="component" value="Unassembled WGS sequence"/>
</dbReference>
<dbReference type="AlphaFoldDB" id="A0A5E7G6N1"/>
<feature type="domain" description="Aldehyde dehydrogenase" evidence="7">
    <location>
        <begin position="12"/>
        <end position="470"/>
    </location>
</feature>
<dbReference type="PANTHER" id="PTHR43860">
    <property type="entry name" value="BETAINE ALDEHYDE DEHYDROGENASE"/>
    <property type="match status" value="1"/>
</dbReference>
<evidence type="ECO:0000256" key="3">
    <source>
        <dbReference type="ARBA" id="ARBA00023027"/>
    </source>
</evidence>
<dbReference type="EC" id="1.2.1.8" evidence="8"/>
<dbReference type="InterPro" id="IPR016162">
    <property type="entry name" value="Ald_DH_N"/>
</dbReference>
<sequence>MQQIPLFIAGVWQAPQAARYRDVINPATEDVLTQVAVAGPVDAQQAISAARVAFDSGPWPTMAVTERAQLMQRIASLIEQDASNLARLETLNAGKTLSESLGDIGNVVATFRYYAALLETESASVNSHAPAHVISFNQREPVGVCALIAPWNYPLLQAVWKIAPALAAGNTVVFKPSSLTPLTAHRLTELLIEAGLPHGVFNLLCGPGDVGELLAASPDVDVISLTGGAGAGGKVMRAATGNFKRVALELGGKNPNIVFADADFEVALDQALNAVFFNAGQICSAGSRLLVEDSIHDALQQRIEKIRLGDGLDPLTQMGPLISASQRDQILTMIAGAVEQGARLRAGGTIPEQFERGFWLRPTLLDNVTCEMQIAKEEIFGPVITVERFSGEAQALKLANDTPYGLAAGVWTRDIGKAYRMAKRLRVGTLWINDYNAAFPQAPWGGYKSSGIGRELSRAGLDEFTELKHIYLNTEPAPLNWFGV</sequence>
<dbReference type="InterPro" id="IPR016161">
    <property type="entry name" value="Ald_DH/histidinol_DH"/>
</dbReference>
<evidence type="ECO:0000313" key="8">
    <source>
        <dbReference type="EMBL" id="VVO46187.1"/>
    </source>
</evidence>
<dbReference type="PROSITE" id="PS00687">
    <property type="entry name" value="ALDEHYDE_DEHYDR_GLU"/>
    <property type="match status" value="1"/>
</dbReference>
<organism evidence="8 9">
    <name type="scientific">Pseudomonas fluorescens</name>
    <dbReference type="NCBI Taxonomy" id="294"/>
    <lineage>
        <taxon>Bacteria</taxon>
        <taxon>Pseudomonadati</taxon>
        <taxon>Pseudomonadota</taxon>
        <taxon>Gammaproteobacteria</taxon>
        <taxon>Pseudomonadales</taxon>
        <taxon>Pseudomonadaceae</taxon>
        <taxon>Pseudomonas</taxon>
    </lineage>
</organism>
<feature type="active site" evidence="5">
    <location>
        <position position="249"/>
    </location>
</feature>
<dbReference type="Gene3D" id="3.40.605.10">
    <property type="entry name" value="Aldehyde Dehydrogenase, Chain A, domain 1"/>
    <property type="match status" value="1"/>
</dbReference>
<dbReference type="Gene3D" id="3.40.309.10">
    <property type="entry name" value="Aldehyde Dehydrogenase, Chain A, domain 2"/>
    <property type="match status" value="1"/>
</dbReference>
<protein>
    <submittedName>
        <fullName evidence="8">Betaine aldehyde dehydrogenase</fullName>
        <ecNumber evidence="8">1.2.1.8</ecNumber>
    </submittedName>
</protein>
<evidence type="ECO:0000259" key="7">
    <source>
        <dbReference type="Pfam" id="PF00171"/>
    </source>
</evidence>
<dbReference type="EMBL" id="CABVIH010000001">
    <property type="protein sequence ID" value="VVO46187.1"/>
    <property type="molecule type" value="Genomic_DNA"/>
</dbReference>
<dbReference type="FunFam" id="3.40.309.10:FF:000012">
    <property type="entry name" value="Betaine aldehyde dehydrogenase"/>
    <property type="match status" value="1"/>
</dbReference>
<reference evidence="8 9" key="1">
    <citation type="submission" date="2019-09" db="EMBL/GenBank/DDBJ databases">
        <authorList>
            <person name="Chandra G."/>
            <person name="Truman W A."/>
        </authorList>
    </citation>
    <scope>NUCLEOTIDE SEQUENCE [LARGE SCALE GENOMIC DNA]</scope>
    <source>
        <strain evidence="8">PS880</strain>
    </source>
</reference>
<evidence type="ECO:0000256" key="2">
    <source>
        <dbReference type="ARBA" id="ARBA00023002"/>
    </source>
</evidence>
<evidence type="ECO:0000313" key="9">
    <source>
        <dbReference type="Proteomes" id="UP000375525"/>
    </source>
</evidence>
<keyword evidence="3" id="KW-0520">NAD</keyword>
<comment type="similarity">
    <text evidence="1 6">Belongs to the aldehyde dehydrogenase family.</text>
</comment>
<evidence type="ECO:0000256" key="4">
    <source>
        <dbReference type="ARBA" id="ARBA00037921"/>
    </source>
</evidence>
<dbReference type="PANTHER" id="PTHR43860:SF2">
    <property type="entry name" value="BETAINE ALDEHYDE DEHYDROGENASE-RELATED"/>
    <property type="match status" value="1"/>
</dbReference>
<dbReference type="OrthoDB" id="9812625at2"/>
<dbReference type="FunFam" id="3.40.605.10:FF:000007">
    <property type="entry name" value="NAD/NADP-dependent betaine aldehyde dehydrogenase"/>
    <property type="match status" value="1"/>
</dbReference>
<gene>
    <name evidence="8" type="primary">gbsA_1</name>
    <name evidence="8" type="ORF">PS880_00049</name>
</gene>
<proteinExistence type="inferred from homology"/>
<dbReference type="InterPro" id="IPR016163">
    <property type="entry name" value="Ald_DH_C"/>
</dbReference>
<evidence type="ECO:0000256" key="5">
    <source>
        <dbReference type="PROSITE-ProRule" id="PRU10007"/>
    </source>
</evidence>
<name>A0A5E7G6N1_PSEFL</name>
<dbReference type="SUPFAM" id="SSF53720">
    <property type="entry name" value="ALDH-like"/>
    <property type="match status" value="1"/>
</dbReference>
<dbReference type="RefSeq" id="WP_150778134.1">
    <property type="nucleotide sequence ID" value="NZ_CABVIH010000001.1"/>
</dbReference>
<dbReference type="PROSITE" id="PS00070">
    <property type="entry name" value="ALDEHYDE_DEHYDR_CYS"/>
    <property type="match status" value="1"/>
</dbReference>
<dbReference type="InterPro" id="IPR029510">
    <property type="entry name" value="Ald_DH_CS_GLU"/>
</dbReference>
<keyword evidence="2 6" id="KW-0560">Oxidoreductase</keyword>
<dbReference type="GO" id="GO:0008802">
    <property type="term" value="F:betaine-aldehyde dehydrogenase (NAD+) activity"/>
    <property type="evidence" value="ECO:0007669"/>
    <property type="project" value="UniProtKB-EC"/>
</dbReference>
<evidence type="ECO:0000256" key="6">
    <source>
        <dbReference type="RuleBase" id="RU003345"/>
    </source>
</evidence>
<comment type="pathway">
    <text evidence="4">Amine and polyamine biosynthesis; betaine biosynthesis via choline pathway; betaine from betaine aldehyde: step 1/1.</text>
</comment>
<dbReference type="Pfam" id="PF00171">
    <property type="entry name" value="Aldedh"/>
    <property type="match status" value="1"/>
</dbReference>
<accession>A0A5E7G6N1</accession>
<dbReference type="InterPro" id="IPR016160">
    <property type="entry name" value="Ald_DH_CS_CYS"/>
</dbReference>
<evidence type="ECO:0000256" key="1">
    <source>
        <dbReference type="ARBA" id="ARBA00009986"/>
    </source>
</evidence>
<dbReference type="InterPro" id="IPR015590">
    <property type="entry name" value="Aldehyde_DH_dom"/>
</dbReference>